<dbReference type="EMBL" id="BK059101">
    <property type="protein sequence ID" value="DAE29990.1"/>
    <property type="molecule type" value="Genomic_DNA"/>
</dbReference>
<proteinExistence type="predicted"/>
<sequence>MIVEIKGNLNYYIVIVKLIEYFYFNNGIM</sequence>
<reference evidence="1" key="1">
    <citation type="journal article" date="2021" name="Proc. Natl. Acad. Sci. U.S.A.">
        <title>A Catalog of Tens of Thousands of Viruses from Human Metagenomes Reveals Hidden Associations with Chronic Diseases.</title>
        <authorList>
            <person name="Tisza M.J."/>
            <person name="Buck C.B."/>
        </authorList>
    </citation>
    <scope>NUCLEOTIDE SEQUENCE</scope>
    <source>
        <strain evidence="1">CtE0n6</strain>
    </source>
</reference>
<protein>
    <submittedName>
        <fullName evidence="1">Uncharacterized protein</fullName>
    </submittedName>
</protein>
<organism evidence="1">
    <name type="scientific">virus sp. ctE0n6</name>
    <dbReference type="NCBI Taxonomy" id="2827985"/>
    <lineage>
        <taxon>Viruses</taxon>
    </lineage>
</organism>
<name>A0A8S5RF22_9VIRU</name>
<accession>A0A8S5RF22</accession>
<evidence type="ECO:0000313" key="1">
    <source>
        <dbReference type="EMBL" id="DAE29990.1"/>
    </source>
</evidence>